<gene>
    <name evidence="1" type="ORF">ACFQS8_14675</name>
</gene>
<dbReference type="InterPro" id="IPR036278">
    <property type="entry name" value="Sialidase_sf"/>
</dbReference>
<dbReference type="Pfam" id="PF15892">
    <property type="entry name" value="BNR_4"/>
    <property type="match status" value="1"/>
</dbReference>
<comment type="caution">
    <text evidence="1">The sequence shown here is derived from an EMBL/GenBank/DDBJ whole genome shotgun (WGS) entry which is preliminary data.</text>
</comment>
<accession>A0ABW2INV7</accession>
<reference evidence="2" key="1">
    <citation type="journal article" date="2019" name="Int. J. Syst. Evol. Microbiol.">
        <title>The Global Catalogue of Microorganisms (GCM) 10K type strain sequencing project: providing services to taxonomists for standard genome sequencing and annotation.</title>
        <authorList>
            <consortium name="The Broad Institute Genomics Platform"/>
            <consortium name="The Broad Institute Genome Sequencing Center for Infectious Disease"/>
            <person name="Wu L."/>
            <person name="Ma J."/>
        </authorList>
    </citation>
    <scope>NUCLEOTIDE SEQUENCE [LARGE SCALE GENOMIC DNA]</scope>
    <source>
        <strain evidence="2">CCUG 51308</strain>
    </source>
</reference>
<dbReference type="RefSeq" id="WP_382168734.1">
    <property type="nucleotide sequence ID" value="NZ_JBHTBR010000007.1"/>
</dbReference>
<dbReference type="EMBL" id="JBHTBR010000007">
    <property type="protein sequence ID" value="MFC7292870.1"/>
    <property type="molecule type" value="Genomic_DNA"/>
</dbReference>
<evidence type="ECO:0000313" key="2">
    <source>
        <dbReference type="Proteomes" id="UP001596492"/>
    </source>
</evidence>
<protein>
    <submittedName>
        <fullName evidence="1">BNR-4 repeat-containing protein</fullName>
    </submittedName>
</protein>
<dbReference type="PROSITE" id="PS51257">
    <property type="entry name" value="PROKAR_LIPOPROTEIN"/>
    <property type="match status" value="1"/>
</dbReference>
<keyword evidence="2" id="KW-1185">Reference proteome</keyword>
<sequence>MRPSLGTVARVSFQIAISAVLLSGCRTHFEAHKTASDVPEMFQATTLLSDAGWCWYQDPRVVISNGKLIVGGISGIDGDVKVGVYDLETGLFEGQTTLHPEFEIDDHDAPVFHIRDDNSLVAMWAKHGRETEHYYAISEPDDYLNWGETQTFTHPFELPKGSEWGGVTYMNLYEINAQNKVYNFYRNGPDYNPNFITSDDDGSSWSRPTHFLSDEVDGTQRPYARYVQVDKDTIGVSFTDAHPRNYGNSLYYAEFDGTSFSSANGEWVNDLSSGPLRTSIAEKVFKGSESALKPDGFGSVPGAAWTIDVEVDGQSNPHIGYSLYNSNQDNRFRLASWTGSDWNDREIAYAGPHLYEVEASYTGLLAIDPDDPQNITISTNVDPNKGGSPTGTHEIYMARIESDDSTDTIEWIPVTTSSEERNIRPIIVTGEGYKVLLWMQGRYTHFQDFDTDIVGTVLAKP</sequence>
<evidence type="ECO:0000313" key="1">
    <source>
        <dbReference type="EMBL" id="MFC7292870.1"/>
    </source>
</evidence>
<name>A0ABW2INV7_9PROT</name>
<organism evidence="1 2">
    <name type="scientific">Hirschia litorea</name>
    <dbReference type="NCBI Taxonomy" id="1199156"/>
    <lineage>
        <taxon>Bacteria</taxon>
        <taxon>Pseudomonadati</taxon>
        <taxon>Pseudomonadota</taxon>
        <taxon>Alphaproteobacteria</taxon>
        <taxon>Hyphomonadales</taxon>
        <taxon>Hyphomonadaceae</taxon>
        <taxon>Hirschia</taxon>
    </lineage>
</organism>
<proteinExistence type="predicted"/>
<dbReference type="SUPFAM" id="SSF50939">
    <property type="entry name" value="Sialidases"/>
    <property type="match status" value="1"/>
</dbReference>
<dbReference type="Proteomes" id="UP001596492">
    <property type="component" value="Unassembled WGS sequence"/>
</dbReference>